<proteinExistence type="predicted"/>
<evidence type="ECO:0000313" key="3">
    <source>
        <dbReference type="Proteomes" id="UP000776651"/>
    </source>
</evidence>
<dbReference type="EMBL" id="JAIGNQ010000002">
    <property type="protein sequence ID" value="MBX7488711.1"/>
    <property type="molecule type" value="Genomic_DNA"/>
</dbReference>
<dbReference type="RefSeq" id="WP_221598006.1">
    <property type="nucleotide sequence ID" value="NZ_JAIGNQ010000002.1"/>
</dbReference>
<keyword evidence="3" id="KW-1185">Reference proteome</keyword>
<organism evidence="2 3">
    <name type="scientific">Qipengyuania pacifica</name>
    <dbReference type="NCBI Taxonomy" id="2860199"/>
    <lineage>
        <taxon>Bacteria</taxon>
        <taxon>Pseudomonadati</taxon>
        <taxon>Pseudomonadota</taxon>
        <taxon>Alphaproteobacteria</taxon>
        <taxon>Sphingomonadales</taxon>
        <taxon>Erythrobacteraceae</taxon>
        <taxon>Qipengyuania</taxon>
    </lineage>
</organism>
<feature type="transmembrane region" description="Helical" evidence="1">
    <location>
        <begin position="118"/>
        <end position="144"/>
    </location>
</feature>
<keyword evidence="1" id="KW-0472">Membrane</keyword>
<keyword evidence="1" id="KW-1133">Transmembrane helix</keyword>
<comment type="caution">
    <text evidence="2">The sequence shown here is derived from an EMBL/GenBank/DDBJ whole genome shotgun (WGS) entry which is preliminary data.</text>
</comment>
<feature type="transmembrane region" description="Helical" evidence="1">
    <location>
        <begin position="33"/>
        <end position="55"/>
    </location>
</feature>
<gene>
    <name evidence="2" type="ORF">K3177_09300</name>
</gene>
<evidence type="ECO:0000256" key="1">
    <source>
        <dbReference type="SAM" id="Phobius"/>
    </source>
</evidence>
<feature type="transmembrane region" description="Helical" evidence="1">
    <location>
        <begin position="165"/>
        <end position="186"/>
    </location>
</feature>
<feature type="transmembrane region" description="Helical" evidence="1">
    <location>
        <begin position="67"/>
        <end position="87"/>
    </location>
</feature>
<keyword evidence="1" id="KW-0812">Transmembrane</keyword>
<name>A0ABS7JFL7_9SPHN</name>
<reference evidence="2 3" key="1">
    <citation type="submission" date="2021-08" db="EMBL/GenBank/DDBJ databases">
        <title>Comparative Genomics Analysis of the Genus Qipengyuania Reveals Extensive Genetic Diversity and Metabolic Versatility, Including the Description of Fifteen Novel Species.</title>
        <authorList>
            <person name="Liu Y."/>
        </authorList>
    </citation>
    <scope>NUCLEOTIDE SEQUENCE [LARGE SCALE GENOMIC DNA]</scope>
    <source>
        <strain evidence="2 3">GH25</strain>
    </source>
</reference>
<accession>A0ABS7JFL7</accession>
<sequence length="187" mass="19190">MTALLFAMVASFVAAIGARDQLLVARLAGALGAANGLLVVALTSSAVTAITAAWLGSLLARTMSGSAATMFVALALLLAAFECAWPNRERVPREPTRSLGAAFIVLCFRQMTDASRFLVAAMAVVFSYWPLAGLGGVIGGGAAVTMGWLSGTALEARLPLRRLRIGLAVLLFGLGVITGLSARGIIA</sequence>
<dbReference type="Proteomes" id="UP000776651">
    <property type="component" value="Unassembled WGS sequence"/>
</dbReference>
<protein>
    <submittedName>
        <fullName evidence="2">TMEM165/GDT1 family protein</fullName>
    </submittedName>
</protein>
<evidence type="ECO:0000313" key="2">
    <source>
        <dbReference type="EMBL" id="MBX7488711.1"/>
    </source>
</evidence>